<dbReference type="PRINTS" id="PR00465">
    <property type="entry name" value="EP450IV"/>
</dbReference>
<keyword evidence="8" id="KW-1185">Reference proteome</keyword>
<evidence type="ECO:0000256" key="4">
    <source>
        <dbReference type="ARBA" id="ARBA00022723"/>
    </source>
</evidence>
<comment type="similarity">
    <text evidence="2">Belongs to the cytochrome P450 family.</text>
</comment>
<organism evidence="7 8">
    <name type="scientific">Cladobotryum mycophilum</name>
    <dbReference type="NCBI Taxonomy" id="491253"/>
    <lineage>
        <taxon>Eukaryota</taxon>
        <taxon>Fungi</taxon>
        <taxon>Dikarya</taxon>
        <taxon>Ascomycota</taxon>
        <taxon>Pezizomycotina</taxon>
        <taxon>Sordariomycetes</taxon>
        <taxon>Hypocreomycetidae</taxon>
        <taxon>Hypocreales</taxon>
        <taxon>Hypocreaceae</taxon>
        <taxon>Cladobotryum</taxon>
    </lineage>
</organism>
<gene>
    <name evidence="7" type="ORF">PT974_04631</name>
</gene>
<proteinExistence type="inferred from homology"/>
<dbReference type="InterPro" id="IPR050529">
    <property type="entry name" value="CYP450_sterol_14alpha_dmase"/>
</dbReference>
<reference evidence="7 8" key="1">
    <citation type="submission" date="2024-01" db="EMBL/GenBank/DDBJ databases">
        <title>Complete genome of Cladobotryum mycophilum ATHUM6906.</title>
        <authorList>
            <person name="Christinaki A.C."/>
            <person name="Myridakis A.I."/>
            <person name="Kouvelis V.N."/>
        </authorList>
    </citation>
    <scope>NUCLEOTIDE SEQUENCE [LARGE SCALE GENOMIC DNA]</scope>
    <source>
        <strain evidence="7 8">ATHUM6906</strain>
    </source>
</reference>
<sequence length="562" mass="64084">MFIGVLVSNSTFLDPWFQSKYYWIAALLPCIPIFTHINSLLHCILSQVIRNQTRQPPQVPYYLPIIGNAFEMLFNTERFLVNLQRKFGQVPFQLKLGPKRLYYVAHGDEIQTLFSRPTELLGTPHLTPLLKCFGMPKEDIKLFEDDKSGHSPTPAPGFENMDPNKRVHYGQRMEFVTFLQGSNLDMMTNSYANRLSQLLQVDATINDDWTVVPDLYDFTRRRLLRASIETLCGEHVFSLCPTFDEDFWAYDSSIRALIQEAPRWWAPKAYASRDRMHENLKAWQKYASDRFDWEMDDSHVDFEPLFGSRLMRAMQRRYRASGFSETGKAANTLGLLIASNANEIPIIIWVLLDIILSPNTTSRVLVEIQDAFDPGSTTPDIATLLSGPLMSSIFMETMRLRSAGSIARICKLGGRDETFWNAGRRLLNSQMEHPLNTFWAERFLSYPDDPSSGPVRRSAVADLGRLETRERTPADDRRATVVTKGLSNHFFPFGGGVSMCPGRTFARHEIMTAVAVVLRVFEIEPVDAVQAGKTKTSVTSFPFGSLGFDRKVPVRIRRRKLL</sequence>
<dbReference type="Pfam" id="PF00067">
    <property type="entry name" value="p450"/>
    <property type="match status" value="2"/>
</dbReference>
<evidence type="ECO:0000256" key="1">
    <source>
        <dbReference type="ARBA" id="ARBA00001971"/>
    </source>
</evidence>
<evidence type="ECO:0000313" key="7">
    <source>
        <dbReference type="EMBL" id="KAK5996202.1"/>
    </source>
</evidence>
<keyword evidence="5" id="KW-0408">Iron</keyword>
<dbReference type="InterPro" id="IPR036396">
    <property type="entry name" value="Cyt_P450_sf"/>
</dbReference>
<evidence type="ECO:0000256" key="6">
    <source>
        <dbReference type="ARBA" id="ARBA00023033"/>
    </source>
</evidence>
<dbReference type="InterPro" id="IPR002403">
    <property type="entry name" value="Cyt_P450_E_grp-IV"/>
</dbReference>
<keyword evidence="6" id="KW-0503">Monooxygenase</keyword>
<keyword evidence="4" id="KW-0479">Metal-binding</keyword>
<dbReference type="EMBL" id="JAVFKD010000004">
    <property type="protein sequence ID" value="KAK5996202.1"/>
    <property type="molecule type" value="Genomic_DNA"/>
</dbReference>
<evidence type="ECO:0000313" key="8">
    <source>
        <dbReference type="Proteomes" id="UP001338125"/>
    </source>
</evidence>
<comment type="cofactor">
    <cofactor evidence="1">
        <name>heme</name>
        <dbReference type="ChEBI" id="CHEBI:30413"/>
    </cofactor>
</comment>
<dbReference type="CDD" id="cd11040">
    <property type="entry name" value="CYP7_CYP8-like"/>
    <property type="match status" value="1"/>
</dbReference>
<protein>
    <submittedName>
        <fullName evidence="7">Cytochrome P450 monooxygenase calL-like protein</fullName>
    </submittedName>
</protein>
<name>A0ABR0SVR4_9HYPO</name>
<evidence type="ECO:0000256" key="5">
    <source>
        <dbReference type="ARBA" id="ARBA00023004"/>
    </source>
</evidence>
<dbReference type="PANTHER" id="PTHR24304">
    <property type="entry name" value="CYTOCHROME P450 FAMILY 7"/>
    <property type="match status" value="1"/>
</dbReference>
<dbReference type="InterPro" id="IPR001128">
    <property type="entry name" value="Cyt_P450"/>
</dbReference>
<dbReference type="SUPFAM" id="SSF48264">
    <property type="entry name" value="Cytochrome P450"/>
    <property type="match status" value="1"/>
</dbReference>
<dbReference type="Gene3D" id="1.10.630.10">
    <property type="entry name" value="Cytochrome P450"/>
    <property type="match status" value="1"/>
</dbReference>
<comment type="caution">
    <text evidence="7">The sequence shown here is derived from an EMBL/GenBank/DDBJ whole genome shotgun (WGS) entry which is preliminary data.</text>
</comment>
<evidence type="ECO:0000256" key="2">
    <source>
        <dbReference type="ARBA" id="ARBA00010617"/>
    </source>
</evidence>
<accession>A0ABR0SVR4</accession>
<keyword evidence="3" id="KW-0349">Heme</keyword>
<dbReference type="Proteomes" id="UP001338125">
    <property type="component" value="Unassembled WGS sequence"/>
</dbReference>
<evidence type="ECO:0000256" key="3">
    <source>
        <dbReference type="ARBA" id="ARBA00022617"/>
    </source>
</evidence>
<keyword evidence="6" id="KW-0560">Oxidoreductase</keyword>
<dbReference type="PANTHER" id="PTHR24304:SF2">
    <property type="entry name" value="24-HYDROXYCHOLESTEROL 7-ALPHA-HYDROXYLASE"/>
    <property type="match status" value="1"/>
</dbReference>